<evidence type="ECO:0000313" key="7">
    <source>
        <dbReference type="EMBL" id="PHK97291.1"/>
    </source>
</evidence>
<name>A0A2G0CBF6_9BACT</name>
<keyword evidence="5" id="KW-0378">Hydrolase</keyword>
<evidence type="ECO:0000256" key="3">
    <source>
        <dbReference type="ARBA" id="ARBA00022722"/>
    </source>
</evidence>
<evidence type="ECO:0008006" key="9">
    <source>
        <dbReference type="Google" id="ProtNLM"/>
    </source>
</evidence>
<gene>
    <name evidence="7" type="ORF">CGL56_17085</name>
</gene>
<protein>
    <recommendedName>
        <fullName evidence="9">DUF86 domain-containing protein</fullName>
    </recommendedName>
</protein>
<keyword evidence="4" id="KW-0547">Nucleotide-binding</keyword>
<evidence type="ECO:0000256" key="4">
    <source>
        <dbReference type="ARBA" id="ARBA00022741"/>
    </source>
</evidence>
<keyword evidence="1" id="KW-0597">Phosphoprotein</keyword>
<evidence type="ECO:0000256" key="1">
    <source>
        <dbReference type="ARBA" id="ARBA00022553"/>
    </source>
</evidence>
<dbReference type="GO" id="GO:0004540">
    <property type="term" value="F:RNA nuclease activity"/>
    <property type="evidence" value="ECO:0007669"/>
    <property type="project" value="InterPro"/>
</dbReference>
<dbReference type="PANTHER" id="PTHR34139">
    <property type="entry name" value="UPF0331 PROTEIN MJ0127"/>
    <property type="match status" value="1"/>
</dbReference>
<sequence length="108" mass="12718">MDNKIKQSLFDIENSIETVGEFMKEVNSFDEYLKHKMLRRAIEREIEIIGEAMNRILRVYPDIKIPDARKIIATRNKIIHGYDEVDDVVIYVIATKHLKDLRDSISKL</sequence>
<dbReference type="Gene3D" id="1.20.120.580">
    <property type="entry name" value="bsu32300-like"/>
    <property type="match status" value="1"/>
</dbReference>
<dbReference type="InterPro" id="IPR037038">
    <property type="entry name" value="HepT-like_sf"/>
</dbReference>
<comment type="caution">
    <text evidence="7">The sequence shown here is derived from an EMBL/GenBank/DDBJ whole genome shotgun (WGS) entry which is preliminary data.</text>
</comment>
<evidence type="ECO:0000256" key="5">
    <source>
        <dbReference type="ARBA" id="ARBA00022801"/>
    </source>
</evidence>
<organism evidence="7 8">
    <name type="scientific">Neolewinella marina</name>
    <dbReference type="NCBI Taxonomy" id="438751"/>
    <lineage>
        <taxon>Bacteria</taxon>
        <taxon>Pseudomonadati</taxon>
        <taxon>Bacteroidota</taxon>
        <taxon>Saprospiria</taxon>
        <taxon>Saprospirales</taxon>
        <taxon>Lewinellaceae</taxon>
        <taxon>Neolewinella</taxon>
    </lineage>
</organism>
<dbReference type="InterPro" id="IPR008201">
    <property type="entry name" value="HepT-like"/>
</dbReference>
<evidence type="ECO:0000313" key="8">
    <source>
        <dbReference type="Proteomes" id="UP000226437"/>
    </source>
</evidence>
<comment type="similarity">
    <text evidence="6">Belongs to the HepT RNase toxin family.</text>
</comment>
<proteinExistence type="inferred from homology"/>
<keyword evidence="2" id="KW-1277">Toxin-antitoxin system</keyword>
<dbReference type="EMBL" id="PDLO01000010">
    <property type="protein sequence ID" value="PHK97291.1"/>
    <property type="molecule type" value="Genomic_DNA"/>
</dbReference>
<dbReference type="Proteomes" id="UP000226437">
    <property type="component" value="Unassembled WGS sequence"/>
</dbReference>
<accession>A0A2G0CBF6</accession>
<keyword evidence="3" id="KW-0540">Nuclease</keyword>
<dbReference type="AlphaFoldDB" id="A0A2G0CBF6"/>
<dbReference type="RefSeq" id="WP_099107802.1">
    <property type="nucleotide sequence ID" value="NZ_JAATJF010000006.1"/>
</dbReference>
<dbReference type="Pfam" id="PF01934">
    <property type="entry name" value="HepT-like"/>
    <property type="match status" value="1"/>
</dbReference>
<evidence type="ECO:0000256" key="6">
    <source>
        <dbReference type="ARBA" id="ARBA00024207"/>
    </source>
</evidence>
<reference evidence="7 8" key="1">
    <citation type="submission" date="2017-10" db="EMBL/GenBank/DDBJ databases">
        <title>The draft genome sequence of Lewinella marina KCTC 32374.</title>
        <authorList>
            <person name="Wang K."/>
        </authorList>
    </citation>
    <scope>NUCLEOTIDE SEQUENCE [LARGE SCALE GENOMIC DNA]</scope>
    <source>
        <strain evidence="7 8">MKG-38</strain>
    </source>
</reference>
<dbReference type="GO" id="GO:0016787">
    <property type="term" value="F:hydrolase activity"/>
    <property type="evidence" value="ECO:0007669"/>
    <property type="project" value="UniProtKB-KW"/>
</dbReference>
<dbReference type="PANTHER" id="PTHR34139:SF1">
    <property type="entry name" value="RNASE MJ1380-RELATED"/>
    <property type="match status" value="1"/>
</dbReference>
<dbReference type="InterPro" id="IPR051813">
    <property type="entry name" value="HepT_RNase_toxin"/>
</dbReference>
<dbReference type="OrthoDB" id="955324at2"/>
<evidence type="ECO:0000256" key="2">
    <source>
        <dbReference type="ARBA" id="ARBA00022649"/>
    </source>
</evidence>
<keyword evidence="8" id="KW-1185">Reference proteome</keyword>
<dbReference type="GO" id="GO:0000166">
    <property type="term" value="F:nucleotide binding"/>
    <property type="evidence" value="ECO:0007669"/>
    <property type="project" value="UniProtKB-KW"/>
</dbReference>
<dbReference type="GO" id="GO:0110001">
    <property type="term" value="C:toxin-antitoxin complex"/>
    <property type="evidence" value="ECO:0007669"/>
    <property type="project" value="InterPro"/>
</dbReference>